<evidence type="ECO:0000313" key="3">
    <source>
        <dbReference type="Proteomes" id="UP001417504"/>
    </source>
</evidence>
<organism evidence="2 3">
    <name type="scientific">Stephania japonica</name>
    <dbReference type="NCBI Taxonomy" id="461633"/>
    <lineage>
        <taxon>Eukaryota</taxon>
        <taxon>Viridiplantae</taxon>
        <taxon>Streptophyta</taxon>
        <taxon>Embryophyta</taxon>
        <taxon>Tracheophyta</taxon>
        <taxon>Spermatophyta</taxon>
        <taxon>Magnoliopsida</taxon>
        <taxon>Ranunculales</taxon>
        <taxon>Menispermaceae</taxon>
        <taxon>Menispermoideae</taxon>
        <taxon>Cissampelideae</taxon>
        <taxon>Stephania</taxon>
    </lineage>
</organism>
<feature type="region of interest" description="Disordered" evidence="1">
    <location>
        <begin position="1"/>
        <end position="27"/>
    </location>
</feature>
<sequence>MTTSNESTTIYIPSSSDDDDTTGPSRKPVTVLALKSRSVTIVGLKNHKNMNTTTNNNNNNNDDNKDDVVSKVKTETKTTTTTTNGTYIYCSSDNDDSDSDDDCVVLDFDPFESIDLSKKLSISNADQDRDLVVMAEKRQVIACRDYPHSRHLCAKYPFSKTPHQIHCEQCYCYVCDLAAPCKFWSGDLGEHCNASNVDPKWKTIRQTWKVEVAK</sequence>
<name>A0AAP0PK91_9MAGN</name>
<dbReference type="PANTHER" id="PTHR33443:SF30">
    <property type="entry name" value="SARCOSINE DEHYDROGENASE-2C PROTEIN"/>
    <property type="match status" value="1"/>
</dbReference>
<evidence type="ECO:0000313" key="2">
    <source>
        <dbReference type="EMBL" id="KAK9144520.1"/>
    </source>
</evidence>
<gene>
    <name evidence="2" type="ORF">Sjap_004423</name>
</gene>
<feature type="region of interest" description="Disordered" evidence="1">
    <location>
        <begin position="47"/>
        <end position="67"/>
    </location>
</feature>
<dbReference type="Proteomes" id="UP001417504">
    <property type="component" value="Unassembled WGS sequence"/>
</dbReference>
<accession>A0AAP0PK91</accession>
<keyword evidence="3" id="KW-1185">Reference proteome</keyword>
<protein>
    <submittedName>
        <fullName evidence="2">Uncharacterized protein</fullName>
    </submittedName>
</protein>
<evidence type="ECO:0000256" key="1">
    <source>
        <dbReference type="SAM" id="MobiDB-lite"/>
    </source>
</evidence>
<dbReference type="InterPro" id="IPR053234">
    <property type="entry name" value="RPM1_Interactor"/>
</dbReference>
<comment type="caution">
    <text evidence="2">The sequence shown here is derived from an EMBL/GenBank/DDBJ whole genome shotgun (WGS) entry which is preliminary data.</text>
</comment>
<dbReference type="PANTHER" id="PTHR33443">
    <property type="entry name" value="ZGC:112980"/>
    <property type="match status" value="1"/>
</dbReference>
<feature type="compositionally biased region" description="Low complexity" evidence="1">
    <location>
        <begin position="49"/>
        <end position="61"/>
    </location>
</feature>
<proteinExistence type="predicted"/>
<dbReference type="AlphaFoldDB" id="A0AAP0PK91"/>
<dbReference type="EMBL" id="JBBNAE010000002">
    <property type="protein sequence ID" value="KAK9144520.1"/>
    <property type="molecule type" value="Genomic_DNA"/>
</dbReference>
<reference evidence="2 3" key="1">
    <citation type="submission" date="2024-01" db="EMBL/GenBank/DDBJ databases">
        <title>Genome assemblies of Stephania.</title>
        <authorList>
            <person name="Yang L."/>
        </authorList>
    </citation>
    <scope>NUCLEOTIDE SEQUENCE [LARGE SCALE GENOMIC DNA]</scope>
    <source>
        <strain evidence="2">QJT</strain>
        <tissue evidence="2">Leaf</tissue>
    </source>
</reference>